<dbReference type="HOGENOM" id="CLU_150444_0_0_2"/>
<accession>F4G295</accession>
<keyword evidence="3" id="KW-1185">Reference proteome</keyword>
<dbReference type="InterPro" id="IPR036390">
    <property type="entry name" value="WH_DNA-bd_sf"/>
</dbReference>
<gene>
    <name evidence="2" type="ordered locus">Mcup_0838</name>
</gene>
<organism evidence="2 3">
    <name type="scientific">Metallosphaera cuprina (strain Ar-4)</name>
    <dbReference type="NCBI Taxonomy" id="1006006"/>
    <lineage>
        <taxon>Archaea</taxon>
        <taxon>Thermoproteota</taxon>
        <taxon>Thermoprotei</taxon>
        <taxon>Sulfolobales</taxon>
        <taxon>Sulfolobaceae</taxon>
        <taxon>Metallosphaera</taxon>
    </lineage>
</organism>
<dbReference type="InterPro" id="IPR024550">
    <property type="entry name" value="TFIIEa/SarR/Rpc3_HTH_dom"/>
</dbReference>
<dbReference type="Proteomes" id="UP000007812">
    <property type="component" value="Chromosome"/>
</dbReference>
<dbReference type="RefSeq" id="WP_013737441.1">
    <property type="nucleotide sequence ID" value="NC_015435.1"/>
</dbReference>
<proteinExistence type="predicted"/>
<evidence type="ECO:0000313" key="3">
    <source>
        <dbReference type="Proteomes" id="UP000007812"/>
    </source>
</evidence>
<dbReference type="AlphaFoldDB" id="F4G295"/>
<dbReference type="eggNOG" id="arCOG02242">
    <property type="taxonomic scope" value="Archaea"/>
</dbReference>
<evidence type="ECO:0000259" key="1">
    <source>
        <dbReference type="Pfam" id="PF02002"/>
    </source>
</evidence>
<evidence type="ECO:0000313" key="2">
    <source>
        <dbReference type="EMBL" id="AEB94943.1"/>
    </source>
</evidence>
<dbReference type="Gene3D" id="1.10.10.10">
    <property type="entry name" value="Winged helix-like DNA-binding domain superfamily/Winged helix DNA-binding domain"/>
    <property type="match status" value="1"/>
</dbReference>
<dbReference type="Pfam" id="PF02002">
    <property type="entry name" value="TFIIE_alpha"/>
    <property type="match status" value="1"/>
</dbReference>
<protein>
    <submittedName>
        <fullName evidence="2">Transcriptional regulator, TrmB</fullName>
    </submittedName>
</protein>
<name>F4G295_METCR</name>
<sequence length="131" mass="15049">MNKTINRIRFPDGREVDVQEVISFLYGLSRSDVEVLHTIMCKGGKISTEDLAETLNVTKASISKSINNLLYKGLINREKVADDEKRKGRPAYVYWVNKEELYERVVADVEKLYQTMKNDFKTHVQLAVIPA</sequence>
<dbReference type="InterPro" id="IPR036388">
    <property type="entry name" value="WH-like_DNA-bd_sf"/>
</dbReference>
<dbReference type="GeneID" id="10493029"/>
<dbReference type="OrthoDB" id="42111at2157"/>
<reference evidence="2 3" key="1">
    <citation type="journal article" date="2011" name="J. Bacteriol.">
        <title>Complete genome sequence of Metallosphaera cuprina, a metal sulfide-oxidizing archaeon from a hot spring.</title>
        <authorList>
            <person name="Liu L.J."/>
            <person name="You X.Y."/>
            <person name="Zheng H."/>
            <person name="Wang S."/>
            <person name="Jiang C.Y."/>
            <person name="Liu S.J."/>
        </authorList>
    </citation>
    <scope>NUCLEOTIDE SEQUENCE [LARGE SCALE GENOMIC DNA]</scope>
    <source>
        <strain evidence="2 3">Ar-4</strain>
    </source>
</reference>
<feature type="domain" description="TFIIEalpha/SarR/Rpc3 HTH" evidence="1">
    <location>
        <begin position="18"/>
        <end position="121"/>
    </location>
</feature>
<dbReference type="GO" id="GO:0003700">
    <property type="term" value="F:DNA-binding transcription factor activity"/>
    <property type="evidence" value="ECO:0007669"/>
    <property type="project" value="InterPro"/>
</dbReference>
<dbReference type="PATRIC" id="fig|1006006.8.peg.836"/>
<dbReference type="EMBL" id="CP002656">
    <property type="protein sequence ID" value="AEB94943.1"/>
    <property type="molecule type" value="Genomic_DNA"/>
</dbReference>
<dbReference type="KEGG" id="mcn:Mcup_0838"/>
<dbReference type="SUPFAM" id="SSF46785">
    <property type="entry name" value="Winged helix' DNA-binding domain"/>
    <property type="match status" value="1"/>
</dbReference>